<evidence type="ECO:0000313" key="3">
    <source>
        <dbReference type="EMBL" id="KAK0437253.1"/>
    </source>
</evidence>
<comment type="similarity">
    <text evidence="1">Belongs to the peptidase C14B family.</text>
</comment>
<keyword evidence="4" id="KW-1185">Reference proteome</keyword>
<dbReference type="PANTHER" id="PTHR48104:SF30">
    <property type="entry name" value="METACASPASE-1"/>
    <property type="match status" value="1"/>
</dbReference>
<evidence type="ECO:0000313" key="4">
    <source>
        <dbReference type="Proteomes" id="UP001175211"/>
    </source>
</evidence>
<protein>
    <recommendedName>
        <fullName evidence="2">Peptidase C14 caspase domain-containing protein</fullName>
    </recommendedName>
</protein>
<feature type="non-terminal residue" evidence="3">
    <location>
        <position position="1"/>
    </location>
</feature>
<dbReference type="GO" id="GO:0005737">
    <property type="term" value="C:cytoplasm"/>
    <property type="evidence" value="ECO:0007669"/>
    <property type="project" value="TreeGrafter"/>
</dbReference>
<dbReference type="Pfam" id="PF00656">
    <property type="entry name" value="Peptidase_C14"/>
    <property type="match status" value="1"/>
</dbReference>
<feature type="domain" description="Peptidase C14 caspase" evidence="2">
    <location>
        <begin position="4"/>
        <end position="97"/>
    </location>
</feature>
<proteinExistence type="inferred from homology"/>
<dbReference type="RefSeq" id="XP_060322525.1">
    <property type="nucleotide sequence ID" value="XM_060466406.1"/>
</dbReference>
<gene>
    <name evidence="3" type="ORF">EV420DRAFT_1216024</name>
</gene>
<feature type="non-terminal residue" evidence="3">
    <location>
        <position position="163"/>
    </location>
</feature>
<dbReference type="PANTHER" id="PTHR48104">
    <property type="entry name" value="METACASPASE-4"/>
    <property type="match status" value="1"/>
</dbReference>
<reference evidence="3" key="1">
    <citation type="submission" date="2023-06" db="EMBL/GenBank/DDBJ databases">
        <authorList>
            <consortium name="Lawrence Berkeley National Laboratory"/>
            <person name="Ahrendt S."/>
            <person name="Sahu N."/>
            <person name="Indic B."/>
            <person name="Wong-Bajracharya J."/>
            <person name="Merenyi Z."/>
            <person name="Ke H.-M."/>
            <person name="Monk M."/>
            <person name="Kocsube S."/>
            <person name="Drula E."/>
            <person name="Lipzen A."/>
            <person name="Balint B."/>
            <person name="Henrissat B."/>
            <person name="Andreopoulos B."/>
            <person name="Martin F.M."/>
            <person name="Harder C.B."/>
            <person name="Rigling D."/>
            <person name="Ford K.L."/>
            <person name="Foster G.D."/>
            <person name="Pangilinan J."/>
            <person name="Papanicolaou A."/>
            <person name="Barry K."/>
            <person name="LaButti K."/>
            <person name="Viragh M."/>
            <person name="Koriabine M."/>
            <person name="Yan M."/>
            <person name="Riley R."/>
            <person name="Champramary S."/>
            <person name="Plett K.L."/>
            <person name="Tsai I.J."/>
            <person name="Slot J."/>
            <person name="Sipos G."/>
            <person name="Plett J."/>
            <person name="Nagy L.G."/>
            <person name="Grigoriev I.V."/>
        </authorList>
    </citation>
    <scope>NUCLEOTIDE SEQUENCE</scope>
    <source>
        <strain evidence="3">CCBAS 213</strain>
    </source>
</reference>
<comment type="caution">
    <text evidence="3">The sequence shown here is derived from an EMBL/GenBank/DDBJ whole genome shotgun (WGS) entry which is preliminary data.</text>
</comment>
<dbReference type="GeneID" id="85349954"/>
<name>A0AA39MKI7_ARMTA</name>
<organism evidence="3 4">
    <name type="scientific">Armillaria tabescens</name>
    <name type="common">Ringless honey mushroom</name>
    <name type="synonym">Agaricus tabescens</name>
    <dbReference type="NCBI Taxonomy" id="1929756"/>
    <lineage>
        <taxon>Eukaryota</taxon>
        <taxon>Fungi</taxon>
        <taxon>Dikarya</taxon>
        <taxon>Basidiomycota</taxon>
        <taxon>Agaricomycotina</taxon>
        <taxon>Agaricomycetes</taxon>
        <taxon>Agaricomycetidae</taxon>
        <taxon>Agaricales</taxon>
        <taxon>Marasmiineae</taxon>
        <taxon>Physalacriaceae</taxon>
        <taxon>Desarmillaria</taxon>
    </lineage>
</organism>
<dbReference type="InterPro" id="IPR011600">
    <property type="entry name" value="Pept_C14_caspase"/>
</dbReference>
<dbReference type="Gene3D" id="3.40.50.1460">
    <property type="match status" value="1"/>
</dbReference>
<sequence>SRFWAVLISIDAYKSNPLHGCVSDALSMKDFLIEKLDVPEYRIECLLGSNNPTLDNTIPPSHANIVNMLYNLIHNPKIQQVDNIIIYYAGHGSTYACSEQCTATGSTCRSAGICPIEALCPIDRDTEDADGHWIPDISDRELDALFRQISYAKGHKIKFIADC</sequence>
<dbReference type="GO" id="GO:0006508">
    <property type="term" value="P:proteolysis"/>
    <property type="evidence" value="ECO:0007669"/>
    <property type="project" value="InterPro"/>
</dbReference>
<accession>A0AA39MKI7</accession>
<evidence type="ECO:0000256" key="1">
    <source>
        <dbReference type="ARBA" id="ARBA00009005"/>
    </source>
</evidence>
<dbReference type="InterPro" id="IPR050452">
    <property type="entry name" value="Metacaspase"/>
</dbReference>
<dbReference type="Proteomes" id="UP001175211">
    <property type="component" value="Unassembled WGS sequence"/>
</dbReference>
<dbReference type="GO" id="GO:0004197">
    <property type="term" value="F:cysteine-type endopeptidase activity"/>
    <property type="evidence" value="ECO:0007669"/>
    <property type="project" value="InterPro"/>
</dbReference>
<dbReference type="EMBL" id="JAUEPS010000115">
    <property type="protein sequence ID" value="KAK0437253.1"/>
    <property type="molecule type" value="Genomic_DNA"/>
</dbReference>
<evidence type="ECO:0000259" key="2">
    <source>
        <dbReference type="Pfam" id="PF00656"/>
    </source>
</evidence>
<dbReference type="AlphaFoldDB" id="A0AA39MKI7"/>